<evidence type="ECO:0000313" key="2">
    <source>
        <dbReference type="Proteomes" id="UP001283361"/>
    </source>
</evidence>
<organism evidence="1 2">
    <name type="scientific">Elysia crispata</name>
    <name type="common">lettuce slug</name>
    <dbReference type="NCBI Taxonomy" id="231223"/>
    <lineage>
        <taxon>Eukaryota</taxon>
        <taxon>Metazoa</taxon>
        <taxon>Spiralia</taxon>
        <taxon>Lophotrochozoa</taxon>
        <taxon>Mollusca</taxon>
        <taxon>Gastropoda</taxon>
        <taxon>Heterobranchia</taxon>
        <taxon>Euthyneura</taxon>
        <taxon>Panpulmonata</taxon>
        <taxon>Sacoglossa</taxon>
        <taxon>Placobranchoidea</taxon>
        <taxon>Plakobranchidae</taxon>
        <taxon>Elysia</taxon>
    </lineage>
</organism>
<dbReference type="Proteomes" id="UP001283361">
    <property type="component" value="Unassembled WGS sequence"/>
</dbReference>
<protein>
    <submittedName>
        <fullName evidence="1">Uncharacterized protein</fullName>
    </submittedName>
</protein>
<sequence length="113" mass="12757">MRGLASGTEELNIWCHGRSASYTGSWCWYHSTVKVRLYTCLDCISDISEIVLSRVEVESGEWRWVPPSLTDAVRACHKRLYGTGTPVRSSHLSQVLHLIEFLSDTQSLESTLV</sequence>
<comment type="caution">
    <text evidence="1">The sequence shown here is derived from an EMBL/GenBank/DDBJ whole genome shotgun (WGS) entry which is preliminary data.</text>
</comment>
<gene>
    <name evidence="1" type="ORF">RRG08_062615</name>
</gene>
<name>A0AAE0YYI7_9GAST</name>
<proteinExistence type="predicted"/>
<reference evidence="1" key="1">
    <citation type="journal article" date="2023" name="G3 (Bethesda)">
        <title>A reference genome for the long-term kleptoplast-retaining sea slug Elysia crispata morphotype clarki.</title>
        <authorList>
            <person name="Eastman K.E."/>
            <person name="Pendleton A.L."/>
            <person name="Shaikh M.A."/>
            <person name="Suttiyut T."/>
            <person name="Ogas R."/>
            <person name="Tomko P."/>
            <person name="Gavelis G."/>
            <person name="Widhalm J.R."/>
            <person name="Wisecaver J.H."/>
        </authorList>
    </citation>
    <scope>NUCLEOTIDE SEQUENCE</scope>
    <source>
        <strain evidence="1">ECLA1</strain>
    </source>
</reference>
<keyword evidence="2" id="KW-1185">Reference proteome</keyword>
<dbReference type="AlphaFoldDB" id="A0AAE0YYI7"/>
<dbReference type="EMBL" id="JAWDGP010005120">
    <property type="protein sequence ID" value="KAK3759468.1"/>
    <property type="molecule type" value="Genomic_DNA"/>
</dbReference>
<accession>A0AAE0YYI7</accession>
<evidence type="ECO:0000313" key="1">
    <source>
        <dbReference type="EMBL" id="KAK3759468.1"/>
    </source>
</evidence>